<gene>
    <name evidence="2" type="ORF">CA984_14910</name>
</gene>
<name>A0A243RNG8_9ACTN</name>
<dbReference type="AlphaFoldDB" id="A0A243RNG8"/>
<dbReference type="RefSeq" id="WP_086572371.1">
    <property type="nucleotide sequence ID" value="NZ_NGFP01000057.1"/>
</dbReference>
<organism evidence="2 3">
    <name type="scientific">Streptosporangium minutum</name>
    <dbReference type="NCBI Taxonomy" id="569862"/>
    <lineage>
        <taxon>Bacteria</taxon>
        <taxon>Bacillati</taxon>
        <taxon>Actinomycetota</taxon>
        <taxon>Actinomycetes</taxon>
        <taxon>Streptosporangiales</taxon>
        <taxon>Streptosporangiaceae</taxon>
        <taxon>Streptosporangium</taxon>
    </lineage>
</organism>
<dbReference type="EMBL" id="NGFP01000057">
    <property type="protein sequence ID" value="OUC96501.1"/>
    <property type="molecule type" value="Genomic_DNA"/>
</dbReference>
<evidence type="ECO:0000313" key="3">
    <source>
        <dbReference type="Proteomes" id="UP000194761"/>
    </source>
</evidence>
<proteinExistence type="predicted"/>
<evidence type="ECO:0000313" key="2">
    <source>
        <dbReference type="EMBL" id="OUC96501.1"/>
    </source>
</evidence>
<dbReference type="Proteomes" id="UP000194761">
    <property type="component" value="Unassembled WGS sequence"/>
</dbReference>
<reference evidence="2 3" key="1">
    <citation type="submission" date="2017-05" db="EMBL/GenBank/DDBJ databases">
        <title>Biotechnological potential of actinobacteria isolated from South African environments.</title>
        <authorList>
            <person name="Le Roes-Hill M."/>
            <person name="Prins A."/>
            <person name="Durrell K.A."/>
        </authorList>
    </citation>
    <scope>NUCLEOTIDE SEQUENCE [LARGE SCALE GENOMIC DNA]</scope>
    <source>
        <strain evidence="2">M26</strain>
    </source>
</reference>
<feature type="region of interest" description="Disordered" evidence="1">
    <location>
        <begin position="1"/>
        <end position="72"/>
    </location>
</feature>
<evidence type="ECO:0000256" key="1">
    <source>
        <dbReference type="SAM" id="MobiDB-lite"/>
    </source>
</evidence>
<protein>
    <submittedName>
        <fullName evidence="2">Uncharacterized protein</fullName>
    </submittedName>
</protein>
<comment type="caution">
    <text evidence="2">The sequence shown here is derived from an EMBL/GenBank/DDBJ whole genome shotgun (WGS) entry which is preliminary data.</text>
</comment>
<accession>A0A243RNG8</accession>
<sequence>MRNRNEQEPCGPLRRANAPVAGGVDRAAAHPRRPGGLGLQRPGGHGFQGRGDSDGRRRKQAAIPSSTSWEPTLVVTIPPLAAAGLYTGVVTHSVA</sequence>
<keyword evidence="3" id="KW-1185">Reference proteome</keyword>
<feature type="compositionally biased region" description="Gly residues" evidence="1">
    <location>
        <begin position="35"/>
        <end position="49"/>
    </location>
</feature>